<dbReference type="SUPFAM" id="SSF52540">
    <property type="entry name" value="P-loop containing nucleoside triphosphate hydrolases"/>
    <property type="match status" value="1"/>
</dbReference>
<dbReference type="EMBL" id="QGLM01000020">
    <property type="protein sequence ID" value="PXY94534.1"/>
    <property type="molecule type" value="Genomic_DNA"/>
</dbReference>
<feature type="domain" description="Endonuclease GajA/Old nuclease/RecF-like AAA" evidence="1">
    <location>
        <begin position="165"/>
        <end position="298"/>
    </location>
</feature>
<dbReference type="RefSeq" id="WP_110444160.1">
    <property type="nucleotide sequence ID" value="NZ_QGLM01000020.1"/>
</dbReference>
<accession>A0A318N0X2</accession>
<evidence type="ECO:0000313" key="2">
    <source>
        <dbReference type="EMBL" id="PXY94534.1"/>
    </source>
</evidence>
<dbReference type="PANTHER" id="PTHR43581">
    <property type="entry name" value="ATP/GTP PHOSPHATASE"/>
    <property type="match status" value="1"/>
</dbReference>
<dbReference type="GO" id="GO:0006302">
    <property type="term" value="P:double-strand break repair"/>
    <property type="evidence" value="ECO:0007669"/>
    <property type="project" value="InterPro"/>
</dbReference>
<dbReference type="Pfam" id="PF13175">
    <property type="entry name" value="AAA_15"/>
    <property type="match status" value="1"/>
</dbReference>
<sequence length="555" mass="64393">MYESAKSKKELGFTDNKLIPILRIKAIEIENFRTFKNKLIELGDNITVLIGRNGTMKTSLMGLIAHPFDVESSKDAFGNKLKTELHQVFRFSDKHDDKKYKYYFYIQTNKTGDLLKESVTIRYNLNEKRHRIVVSGHGKGDGNFKFNTSFLNLKRLLPLIDTKAEPKKDEDLALSEKEQNDLKQFYESILPSTEYRKFEAIYENNIKNTYAPTSENSQYDFRSISSGEDNLGAIFSKLIGFQRAYKHHQIEGNGILCIDEFESSLHPIAQLRLFKYLYTWSNKFKVQIILTTHSLHLIQHIYLEHKENMDCGRIALNFVSCSKCDDKNYPIIKNPDYSLAYKELTLQSAEDVVKAKKINIYCEDEIAIHFAKKLIKKSSILDLVTFHSKLNNHSDKKGNSYTTLVKLCSHYPVLLENSFALFDPDVTVEMLDKITNKDTYLVLPDPNNFAIERRIVCYIMALPKSDPFFEKFQHEKDWFLNKFTDSGITSLNIDDMKGASIHACKRWAENDIANFKKYITYYCNNGIDRTTFVSDFIKKINIINKKIGLPQIKEN</sequence>
<dbReference type="InterPro" id="IPR027417">
    <property type="entry name" value="P-loop_NTPase"/>
</dbReference>
<comment type="caution">
    <text evidence="2">The sequence shown here is derived from an EMBL/GenBank/DDBJ whole genome shotgun (WGS) entry which is preliminary data.</text>
</comment>
<proteinExistence type="predicted"/>
<reference evidence="2 3" key="1">
    <citation type="submission" date="2018-05" db="EMBL/GenBank/DDBJ databases">
        <title>Reference genomes for bee gut microbiota database.</title>
        <authorList>
            <person name="Ellegaard K.M."/>
        </authorList>
    </citation>
    <scope>NUCLEOTIDE SEQUENCE [LARGE SCALE GENOMIC DNA]</scope>
    <source>
        <strain evidence="2 3">ESL0167</strain>
    </source>
</reference>
<dbReference type="PANTHER" id="PTHR43581:SF4">
    <property type="entry name" value="ATP_GTP PHOSPHATASE"/>
    <property type="match status" value="1"/>
</dbReference>
<dbReference type="AlphaFoldDB" id="A0A318N0X2"/>
<evidence type="ECO:0000259" key="1">
    <source>
        <dbReference type="Pfam" id="PF13175"/>
    </source>
</evidence>
<gene>
    <name evidence="2" type="ORF">DKK76_10225</name>
</gene>
<dbReference type="Gene3D" id="3.40.50.300">
    <property type="entry name" value="P-loop containing nucleotide triphosphate hydrolases"/>
    <property type="match status" value="1"/>
</dbReference>
<dbReference type="Proteomes" id="UP000247838">
    <property type="component" value="Unassembled WGS sequence"/>
</dbReference>
<evidence type="ECO:0000313" key="3">
    <source>
        <dbReference type="Proteomes" id="UP000247838"/>
    </source>
</evidence>
<dbReference type="InterPro" id="IPR051396">
    <property type="entry name" value="Bact_Antivir_Def_Nuclease"/>
</dbReference>
<dbReference type="GO" id="GO:0016887">
    <property type="term" value="F:ATP hydrolysis activity"/>
    <property type="evidence" value="ECO:0007669"/>
    <property type="project" value="InterPro"/>
</dbReference>
<name>A0A318N0X2_FRIPE</name>
<dbReference type="InterPro" id="IPR041685">
    <property type="entry name" value="AAA_GajA/Old/RecF-like"/>
</dbReference>
<organism evidence="2 3">
    <name type="scientific">Frischella perrara</name>
    <dbReference type="NCBI Taxonomy" id="1267021"/>
    <lineage>
        <taxon>Bacteria</taxon>
        <taxon>Pseudomonadati</taxon>
        <taxon>Pseudomonadota</taxon>
        <taxon>Gammaproteobacteria</taxon>
        <taxon>Orbales</taxon>
        <taxon>Orbaceae</taxon>
        <taxon>Frischella</taxon>
    </lineage>
</organism>
<protein>
    <recommendedName>
        <fullName evidence="1">Endonuclease GajA/Old nuclease/RecF-like AAA domain-containing protein</fullName>
    </recommendedName>
</protein>